<dbReference type="GO" id="GO:0006282">
    <property type="term" value="P:regulation of DNA repair"/>
    <property type="evidence" value="ECO:0007669"/>
    <property type="project" value="UniProtKB-UniRule"/>
</dbReference>
<evidence type="ECO:0000313" key="10">
    <source>
        <dbReference type="Proteomes" id="UP000218890"/>
    </source>
</evidence>
<keyword evidence="10" id="KW-1185">Reference proteome</keyword>
<evidence type="ECO:0000259" key="6">
    <source>
        <dbReference type="Pfam" id="PF02631"/>
    </source>
</evidence>
<dbReference type="GO" id="GO:0005737">
    <property type="term" value="C:cytoplasm"/>
    <property type="evidence" value="ECO:0007669"/>
    <property type="project" value="UniProtKB-SubCell"/>
</dbReference>
<keyword evidence="4 5" id="KW-0963">Cytoplasm</keyword>
<evidence type="ECO:0000256" key="2">
    <source>
        <dbReference type="ARBA" id="ARBA00009695"/>
    </source>
</evidence>
<dbReference type="InterPro" id="IPR053925">
    <property type="entry name" value="RecX_HTH_3rd"/>
</dbReference>
<evidence type="ECO:0000259" key="7">
    <source>
        <dbReference type="Pfam" id="PF21981"/>
    </source>
</evidence>
<name>A0A120MZY0_HALHR</name>
<organism evidence="9 10">
    <name type="scientific">Halorhodospira halochloris</name>
    <name type="common">Ectothiorhodospira halochloris</name>
    <dbReference type="NCBI Taxonomy" id="1052"/>
    <lineage>
        <taxon>Bacteria</taxon>
        <taxon>Pseudomonadati</taxon>
        <taxon>Pseudomonadota</taxon>
        <taxon>Gammaproteobacteria</taxon>
        <taxon>Chromatiales</taxon>
        <taxon>Ectothiorhodospiraceae</taxon>
        <taxon>Halorhodospira</taxon>
    </lineage>
</organism>
<comment type="subcellular location">
    <subcellularLocation>
        <location evidence="1 5">Cytoplasm</location>
    </subcellularLocation>
</comment>
<gene>
    <name evidence="5 9" type="primary">recX</name>
    <name evidence="9" type="ORF">HH1059_14460</name>
</gene>
<feature type="domain" description="RecX first three-helical" evidence="8">
    <location>
        <begin position="10"/>
        <end position="47"/>
    </location>
</feature>
<dbReference type="Gene3D" id="1.10.10.10">
    <property type="entry name" value="Winged helix-like DNA-binding domain superfamily/Winged helix DNA-binding domain"/>
    <property type="match status" value="3"/>
</dbReference>
<dbReference type="OrthoDB" id="7066780at2"/>
<evidence type="ECO:0000256" key="3">
    <source>
        <dbReference type="ARBA" id="ARBA00018111"/>
    </source>
</evidence>
<dbReference type="KEGG" id="hhk:HH1059_14460"/>
<evidence type="ECO:0000313" key="9">
    <source>
        <dbReference type="EMBL" id="BAU58151.1"/>
    </source>
</evidence>
<dbReference type="InterPro" id="IPR036388">
    <property type="entry name" value="WH-like_DNA-bd_sf"/>
</dbReference>
<evidence type="ECO:0000259" key="8">
    <source>
        <dbReference type="Pfam" id="PF21982"/>
    </source>
</evidence>
<feature type="domain" description="RecX second three-helical" evidence="6">
    <location>
        <begin position="56"/>
        <end position="96"/>
    </location>
</feature>
<evidence type="ECO:0000256" key="5">
    <source>
        <dbReference type="HAMAP-Rule" id="MF_01114"/>
    </source>
</evidence>
<dbReference type="InterPro" id="IPR053924">
    <property type="entry name" value="RecX_HTH_2nd"/>
</dbReference>
<dbReference type="Proteomes" id="UP000218890">
    <property type="component" value="Chromosome"/>
</dbReference>
<feature type="domain" description="RecX third three-helical" evidence="7">
    <location>
        <begin position="109"/>
        <end position="151"/>
    </location>
</feature>
<evidence type="ECO:0000256" key="4">
    <source>
        <dbReference type="ARBA" id="ARBA00022490"/>
    </source>
</evidence>
<proteinExistence type="inferred from homology"/>
<dbReference type="EMBL" id="AP017372">
    <property type="protein sequence ID" value="BAU58151.1"/>
    <property type="molecule type" value="Genomic_DNA"/>
</dbReference>
<dbReference type="Pfam" id="PF02631">
    <property type="entry name" value="RecX_HTH2"/>
    <property type="match status" value="1"/>
</dbReference>
<reference evidence="9" key="1">
    <citation type="submission" date="2016-02" db="EMBL/GenBank/DDBJ databases">
        <title>Halorhodospira halochloris DSM-1059 complete genome, version 2.</title>
        <authorList>
            <person name="Tsukatani Y."/>
        </authorList>
    </citation>
    <scope>NUCLEOTIDE SEQUENCE</scope>
    <source>
        <strain evidence="9">DSM 1059</strain>
    </source>
</reference>
<dbReference type="Pfam" id="PF21981">
    <property type="entry name" value="RecX_HTH3"/>
    <property type="match status" value="1"/>
</dbReference>
<dbReference type="AlphaFoldDB" id="A0A120MZY0"/>
<dbReference type="Pfam" id="PF21982">
    <property type="entry name" value="RecX_HTH1"/>
    <property type="match status" value="1"/>
</dbReference>
<dbReference type="InterPro" id="IPR003783">
    <property type="entry name" value="Regulatory_RecX"/>
</dbReference>
<dbReference type="PANTHER" id="PTHR33602">
    <property type="entry name" value="REGULATORY PROTEIN RECX FAMILY PROTEIN"/>
    <property type="match status" value="1"/>
</dbReference>
<comment type="similarity">
    <text evidence="2 5">Belongs to the RecX family.</text>
</comment>
<dbReference type="PANTHER" id="PTHR33602:SF1">
    <property type="entry name" value="REGULATORY PROTEIN RECX FAMILY PROTEIN"/>
    <property type="match status" value="1"/>
</dbReference>
<dbReference type="HAMAP" id="MF_01114">
    <property type="entry name" value="RecX"/>
    <property type="match status" value="1"/>
</dbReference>
<protein>
    <recommendedName>
        <fullName evidence="3 5">Regulatory protein RecX</fullName>
    </recommendedName>
</protein>
<dbReference type="RefSeq" id="WP_096409560.1">
    <property type="nucleotide sequence ID" value="NZ_AP017372.2"/>
</dbReference>
<evidence type="ECO:0000256" key="1">
    <source>
        <dbReference type="ARBA" id="ARBA00004496"/>
    </source>
</evidence>
<dbReference type="InterPro" id="IPR053926">
    <property type="entry name" value="RecX_HTH_1st"/>
</dbReference>
<comment type="function">
    <text evidence="5">Modulates RecA activity.</text>
</comment>
<sequence>MGSDGLIEQAREVAVRLLARREHTRRELDDKLTRRGFSSAVREQIVAEALEQGWLDEQRFAEAFVRSRVERGQGPLRLRSEMLQRGLPEEIIDQAIEEYVDEHQLDWRELADQVRRKRFGDNSPQQRREMQRQAQFLQRRGFTTEQTRAAIGELGYYND</sequence>
<accession>A0A120MZY0</accession>